<sequence>MDGTGIITVLLWNREAMQLIGKSAKELKERLIPDDECSYPSELDDIIEKKFMLDDIIEKNIMWNDIIEKKFMFKSMVKESNINKYDEVYKVVEFVDDEVLFKEYSHPSLTYNNWYATDAMELVLLNLCSDYEELVWLNVSVVLKLNTDNMSF</sequence>
<reference evidence="2 3" key="1">
    <citation type="journal article" date="2017" name="Genome Biol.">
        <title>New reference genome sequences of hot pepper reveal the massive evolution of plant disease-resistance genes by retroduplication.</title>
        <authorList>
            <person name="Kim S."/>
            <person name="Park J."/>
            <person name="Yeom S.I."/>
            <person name="Kim Y.M."/>
            <person name="Seo E."/>
            <person name="Kim K.T."/>
            <person name="Kim M.S."/>
            <person name="Lee J.M."/>
            <person name="Cheong K."/>
            <person name="Shin H.S."/>
            <person name="Kim S.B."/>
            <person name="Han K."/>
            <person name="Lee J."/>
            <person name="Park M."/>
            <person name="Lee H.A."/>
            <person name="Lee H.Y."/>
            <person name="Lee Y."/>
            <person name="Oh S."/>
            <person name="Lee J.H."/>
            <person name="Choi E."/>
            <person name="Choi E."/>
            <person name="Lee S.E."/>
            <person name="Jeon J."/>
            <person name="Kim H."/>
            <person name="Choi G."/>
            <person name="Song H."/>
            <person name="Lee J."/>
            <person name="Lee S.C."/>
            <person name="Kwon J.K."/>
            <person name="Lee H.Y."/>
            <person name="Koo N."/>
            <person name="Hong Y."/>
            <person name="Kim R.W."/>
            <person name="Kang W.H."/>
            <person name="Huh J.H."/>
            <person name="Kang B.C."/>
            <person name="Yang T.J."/>
            <person name="Lee Y.H."/>
            <person name="Bennetzen J.L."/>
            <person name="Choi D."/>
        </authorList>
    </citation>
    <scope>NUCLEOTIDE SEQUENCE [LARGE SCALE GENOMIC DNA]</scope>
    <source>
        <strain evidence="3">cv. PBC81</strain>
    </source>
</reference>
<evidence type="ECO:0000313" key="3">
    <source>
        <dbReference type="Proteomes" id="UP000224567"/>
    </source>
</evidence>
<evidence type="ECO:0000259" key="1">
    <source>
        <dbReference type="PROSITE" id="PS50112"/>
    </source>
</evidence>
<dbReference type="SUPFAM" id="SSF50249">
    <property type="entry name" value="Nucleic acid-binding proteins"/>
    <property type="match status" value="1"/>
</dbReference>
<gene>
    <name evidence="2" type="ORF">CQW23_04060</name>
</gene>
<dbReference type="EMBL" id="MLFT02000002">
    <property type="protein sequence ID" value="PHT55574.1"/>
    <property type="molecule type" value="Genomic_DNA"/>
</dbReference>
<reference evidence="3" key="2">
    <citation type="journal article" date="2017" name="J. Anim. Genet.">
        <title>Multiple reference genome sequences of hot pepper reveal the massive evolution of plant disease resistance genes by retroduplication.</title>
        <authorList>
            <person name="Kim S."/>
            <person name="Park J."/>
            <person name="Yeom S.-I."/>
            <person name="Kim Y.-M."/>
            <person name="Seo E."/>
            <person name="Kim K.-T."/>
            <person name="Kim M.-S."/>
            <person name="Lee J.M."/>
            <person name="Cheong K."/>
            <person name="Shin H.-S."/>
            <person name="Kim S.-B."/>
            <person name="Han K."/>
            <person name="Lee J."/>
            <person name="Park M."/>
            <person name="Lee H.-A."/>
            <person name="Lee H.-Y."/>
            <person name="Lee Y."/>
            <person name="Oh S."/>
            <person name="Lee J.H."/>
            <person name="Choi E."/>
            <person name="Choi E."/>
            <person name="Lee S.E."/>
            <person name="Jeon J."/>
            <person name="Kim H."/>
            <person name="Choi G."/>
            <person name="Song H."/>
            <person name="Lee J."/>
            <person name="Lee S.-C."/>
            <person name="Kwon J.-K."/>
            <person name="Lee H.-Y."/>
            <person name="Koo N."/>
            <person name="Hong Y."/>
            <person name="Kim R.W."/>
            <person name="Kang W.-H."/>
            <person name="Huh J.H."/>
            <person name="Kang B.-C."/>
            <person name="Yang T.-J."/>
            <person name="Lee Y.-H."/>
            <person name="Bennetzen J.L."/>
            <person name="Choi D."/>
        </authorList>
    </citation>
    <scope>NUCLEOTIDE SEQUENCE [LARGE SCALE GENOMIC DNA]</scope>
    <source>
        <strain evidence="3">cv. PBC81</strain>
    </source>
</reference>
<dbReference type="PROSITE" id="PS50112">
    <property type="entry name" value="PAS"/>
    <property type="match status" value="1"/>
</dbReference>
<dbReference type="InterPro" id="IPR012340">
    <property type="entry name" value="NA-bd_OB-fold"/>
</dbReference>
<name>A0A2G2XDK1_CAPBA</name>
<keyword evidence="3" id="KW-1185">Reference proteome</keyword>
<dbReference type="Proteomes" id="UP000224567">
    <property type="component" value="Unassembled WGS sequence"/>
</dbReference>
<evidence type="ECO:0000313" key="2">
    <source>
        <dbReference type="EMBL" id="PHT55574.1"/>
    </source>
</evidence>
<dbReference type="Gene3D" id="2.40.50.140">
    <property type="entry name" value="Nucleic acid-binding proteins"/>
    <property type="match status" value="1"/>
</dbReference>
<dbReference type="AlphaFoldDB" id="A0A2G2XDK1"/>
<dbReference type="STRING" id="33114.A0A2G2XDK1"/>
<dbReference type="InterPro" id="IPR000014">
    <property type="entry name" value="PAS"/>
</dbReference>
<proteinExistence type="predicted"/>
<feature type="domain" description="PAS" evidence="1">
    <location>
        <begin position="1"/>
        <end position="60"/>
    </location>
</feature>
<organism evidence="2 3">
    <name type="scientific">Capsicum baccatum</name>
    <name type="common">Peruvian pepper</name>
    <dbReference type="NCBI Taxonomy" id="33114"/>
    <lineage>
        <taxon>Eukaryota</taxon>
        <taxon>Viridiplantae</taxon>
        <taxon>Streptophyta</taxon>
        <taxon>Embryophyta</taxon>
        <taxon>Tracheophyta</taxon>
        <taxon>Spermatophyta</taxon>
        <taxon>Magnoliopsida</taxon>
        <taxon>eudicotyledons</taxon>
        <taxon>Gunneridae</taxon>
        <taxon>Pentapetalae</taxon>
        <taxon>asterids</taxon>
        <taxon>lamiids</taxon>
        <taxon>Solanales</taxon>
        <taxon>Solanaceae</taxon>
        <taxon>Solanoideae</taxon>
        <taxon>Capsiceae</taxon>
        <taxon>Capsicum</taxon>
    </lineage>
</organism>
<accession>A0A2G2XDK1</accession>
<comment type="caution">
    <text evidence="2">The sequence shown here is derived from an EMBL/GenBank/DDBJ whole genome shotgun (WGS) entry which is preliminary data.</text>
</comment>
<protein>
    <recommendedName>
        <fullName evidence="1">PAS domain-containing protein</fullName>
    </recommendedName>
</protein>